<evidence type="ECO:0000256" key="2">
    <source>
        <dbReference type="ARBA" id="ARBA00005417"/>
    </source>
</evidence>
<dbReference type="GO" id="GO:0005886">
    <property type="term" value="C:plasma membrane"/>
    <property type="evidence" value="ECO:0007669"/>
    <property type="project" value="UniProtKB-SubCell"/>
</dbReference>
<dbReference type="PANTHER" id="PTHR43297">
    <property type="entry name" value="OLIGOPEPTIDE TRANSPORT ATP-BINDING PROTEIN APPD"/>
    <property type="match status" value="1"/>
</dbReference>
<dbReference type="FunFam" id="3.40.50.300:FF:000016">
    <property type="entry name" value="Oligopeptide ABC transporter ATP-binding component"/>
    <property type="match status" value="1"/>
</dbReference>
<dbReference type="InterPro" id="IPR017871">
    <property type="entry name" value="ABC_transporter-like_CS"/>
</dbReference>
<dbReference type="EMBL" id="BOOG01000004">
    <property type="protein sequence ID" value="GIH68064.1"/>
    <property type="molecule type" value="Genomic_DNA"/>
</dbReference>
<evidence type="ECO:0000313" key="9">
    <source>
        <dbReference type="EMBL" id="GIH68064.1"/>
    </source>
</evidence>
<comment type="subcellular location">
    <subcellularLocation>
        <location evidence="1">Cell membrane</location>
        <topology evidence="1">Peripheral membrane protein</topology>
    </subcellularLocation>
</comment>
<keyword evidence="6 9" id="KW-0067">ATP-binding</keyword>
<evidence type="ECO:0000256" key="5">
    <source>
        <dbReference type="ARBA" id="ARBA00022741"/>
    </source>
</evidence>
<evidence type="ECO:0000259" key="8">
    <source>
        <dbReference type="PROSITE" id="PS50893"/>
    </source>
</evidence>
<dbReference type="CDD" id="cd03257">
    <property type="entry name" value="ABC_NikE_OppD_transporters"/>
    <property type="match status" value="1"/>
</dbReference>
<name>A0A8J3R5W3_9ACTN</name>
<keyword evidence="10" id="KW-1185">Reference proteome</keyword>
<organism evidence="9 10">
    <name type="scientific">Sphaerimonospora thailandensis</name>
    <dbReference type="NCBI Taxonomy" id="795644"/>
    <lineage>
        <taxon>Bacteria</taxon>
        <taxon>Bacillati</taxon>
        <taxon>Actinomycetota</taxon>
        <taxon>Actinomycetes</taxon>
        <taxon>Streptosporangiales</taxon>
        <taxon>Streptosporangiaceae</taxon>
        <taxon>Sphaerimonospora</taxon>
    </lineage>
</organism>
<dbReference type="SUPFAM" id="SSF52540">
    <property type="entry name" value="P-loop containing nucleoside triphosphate hydrolases"/>
    <property type="match status" value="1"/>
</dbReference>
<reference evidence="9" key="1">
    <citation type="submission" date="2021-01" db="EMBL/GenBank/DDBJ databases">
        <title>Whole genome shotgun sequence of Sphaerimonospora thailandensis NBRC 107569.</title>
        <authorList>
            <person name="Komaki H."/>
            <person name="Tamura T."/>
        </authorList>
    </citation>
    <scope>NUCLEOTIDE SEQUENCE</scope>
    <source>
        <strain evidence="9">NBRC 107569</strain>
    </source>
</reference>
<dbReference type="SMART" id="SM00382">
    <property type="entry name" value="AAA"/>
    <property type="match status" value="1"/>
</dbReference>
<protein>
    <submittedName>
        <fullName evidence="9">ABC transporter ATP-binding protein</fullName>
    </submittedName>
</protein>
<evidence type="ECO:0000256" key="7">
    <source>
        <dbReference type="ARBA" id="ARBA00023136"/>
    </source>
</evidence>
<evidence type="ECO:0000256" key="4">
    <source>
        <dbReference type="ARBA" id="ARBA00022475"/>
    </source>
</evidence>
<sequence length="340" mass="37449">MTALIADTAGTDDAVMRARDLTVEVSTEHGWVTIVDGVNLTVRRNEIVGLVGESGSGKTVTSLSVMGLLPRNARITRGSVEVMGRTISTLTERQLTEVRGVQAAMIFQEPRRCLNPAFTVGDQVAESLRRHRGWSRKRALQRTVELFELVEIPQAARRVKQYPHEFSGGMCQRVMLAMALACDPMLLIADEPTTALDVTVQRQVLELIRRLQAQLGIGVLLITHDLGVVAEMCDRVSVMYAGQVVEEADADTLFHEPKHPYTSGLLQSMLEPTQRGRPLGYISGLVPPPHLFPATCRFQERCSYAVDSACRTTVELHQVSPAHSSRCARIDDLKLPGVTD</sequence>
<dbReference type="RefSeq" id="WP_239089054.1">
    <property type="nucleotide sequence ID" value="NZ_BOOG01000004.1"/>
</dbReference>
<dbReference type="GO" id="GO:0015833">
    <property type="term" value="P:peptide transport"/>
    <property type="evidence" value="ECO:0007669"/>
    <property type="project" value="InterPro"/>
</dbReference>
<evidence type="ECO:0000256" key="6">
    <source>
        <dbReference type="ARBA" id="ARBA00022840"/>
    </source>
</evidence>
<dbReference type="PANTHER" id="PTHR43297:SF2">
    <property type="entry name" value="DIPEPTIDE TRANSPORT ATP-BINDING PROTEIN DPPD"/>
    <property type="match status" value="1"/>
</dbReference>
<keyword evidence="4" id="KW-1003">Cell membrane</keyword>
<keyword evidence="7" id="KW-0472">Membrane</keyword>
<gene>
    <name evidence="9" type="ORF">Mth01_03170</name>
</gene>
<dbReference type="Pfam" id="PF00005">
    <property type="entry name" value="ABC_tran"/>
    <property type="match status" value="1"/>
</dbReference>
<dbReference type="GO" id="GO:0005524">
    <property type="term" value="F:ATP binding"/>
    <property type="evidence" value="ECO:0007669"/>
    <property type="project" value="UniProtKB-KW"/>
</dbReference>
<dbReference type="PROSITE" id="PS50893">
    <property type="entry name" value="ABC_TRANSPORTER_2"/>
    <property type="match status" value="1"/>
</dbReference>
<dbReference type="InterPro" id="IPR013563">
    <property type="entry name" value="Oligopep_ABC_C"/>
</dbReference>
<keyword evidence="3" id="KW-0813">Transport</keyword>
<dbReference type="InterPro" id="IPR050388">
    <property type="entry name" value="ABC_Ni/Peptide_Import"/>
</dbReference>
<dbReference type="InterPro" id="IPR027417">
    <property type="entry name" value="P-loop_NTPase"/>
</dbReference>
<dbReference type="GO" id="GO:0016887">
    <property type="term" value="F:ATP hydrolysis activity"/>
    <property type="evidence" value="ECO:0007669"/>
    <property type="project" value="InterPro"/>
</dbReference>
<comment type="similarity">
    <text evidence="2">Belongs to the ABC transporter superfamily.</text>
</comment>
<evidence type="ECO:0000256" key="3">
    <source>
        <dbReference type="ARBA" id="ARBA00022448"/>
    </source>
</evidence>
<dbReference type="PROSITE" id="PS00211">
    <property type="entry name" value="ABC_TRANSPORTER_1"/>
    <property type="match status" value="1"/>
</dbReference>
<dbReference type="Gene3D" id="3.40.50.300">
    <property type="entry name" value="P-loop containing nucleotide triphosphate hydrolases"/>
    <property type="match status" value="1"/>
</dbReference>
<dbReference type="Proteomes" id="UP000610966">
    <property type="component" value="Unassembled WGS sequence"/>
</dbReference>
<dbReference type="Pfam" id="PF08352">
    <property type="entry name" value="oligo_HPY"/>
    <property type="match status" value="1"/>
</dbReference>
<dbReference type="InterPro" id="IPR003439">
    <property type="entry name" value="ABC_transporter-like_ATP-bd"/>
</dbReference>
<evidence type="ECO:0000313" key="10">
    <source>
        <dbReference type="Proteomes" id="UP000610966"/>
    </source>
</evidence>
<proteinExistence type="inferred from homology"/>
<keyword evidence="5" id="KW-0547">Nucleotide-binding</keyword>
<dbReference type="NCBIfam" id="TIGR01727">
    <property type="entry name" value="oligo_HPY"/>
    <property type="match status" value="1"/>
</dbReference>
<feature type="domain" description="ABC transporter" evidence="8">
    <location>
        <begin position="16"/>
        <end position="266"/>
    </location>
</feature>
<dbReference type="AlphaFoldDB" id="A0A8J3R5W3"/>
<accession>A0A8J3R5W3</accession>
<evidence type="ECO:0000256" key="1">
    <source>
        <dbReference type="ARBA" id="ARBA00004202"/>
    </source>
</evidence>
<dbReference type="InterPro" id="IPR003593">
    <property type="entry name" value="AAA+_ATPase"/>
</dbReference>
<comment type="caution">
    <text evidence="9">The sequence shown here is derived from an EMBL/GenBank/DDBJ whole genome shotgun (WGS) entry which is preliminary data.</text>
</comment>